<name>A0A1E3W638_9HYPH</name>
<keyword evidence="8" id="KW-1185">Reference proteome</keyword>
<dbReference type="PANTHER" id="PTHR42770">
    <property type="entry name" value="AMINO ACID TRANSPORTER-RELATED"/>
    <property type="match status" value="1"/>
</dbReference>
<feature type="transmembrane region" description="Helical" evidence="6">
    <location>
        <begin position="435"/>
        <end position="457"/>
    </location>
</feature>
<evidence type="ECO:0000256" key="1">
    <source>
        <dbReference type="ARBA" id="ARBA00004651"/>
    </source>
</evidence>
<dbReference type="InterPro" id="IPR050367">
    <property type="entry name" value="APC_superfamily"/>
</dbReference>
<dbReference type="GO" id="GO:0022857">
    <property type="term" value="F:transmembrane transporter activity"/>
    <property type="evidence" value="ECO:0007669"/>
    <property type="project" value="InterPro"/>
</dbReference>
<gene>
    <name evidence="7" type="ORF">AUC69_07195</name>
</gene>
<evidence type="ECO:0000256" key="6">
    <source>
        <dbReference type="SAM" id="Phobius"/>
    </source>
</evidence>
<feature type="transmembrane region" description="Helical" evidence="6">
    <location>
        <begin position="151"/>
        <end position="170"/>
    </location>
</feature>
<dbReference type="Proteomes" id="UP000094472">
    <property type="component" value="Unassembled WGS sequence"/>
</dbReference>
<dbReference type="OrthoDB" id="9814956at2"/>
<dbReference type="InterPro" id="IPR002293">
    <property type="entry name" value="AA/rel_permease1"/>
</dbReference>
<organism evidence="7 8">
    <name type="scientific">Methyloceanibacter superfactus</name>
    <dbReference type="NCBI Taxonomy" id="1774969"/>
    <lineage>
        <taxon>Bacteria</taxon>
        <taxon>Pseudomonadati</taxon>
        <taxon>Pseudomonadota</taxon>
        <taxon>Alphaproteobacteria</taxon>
        <taxon>Hyphomicrobiales</taxon>
        <taxon>Hyphomicrobiaceae</taxon>
        <taxon>Methyloceanibacter</taxon>
    </lineage>
</organism>
<feature type="transmembrane region" description="Helical" evidence="6">
    <location>
        <begin position="48"/>
        <end position="72"/>
    </location>
</feature>
<feature type="transmembrane region" description="Helical" evidence="6">
    <location>
        <begin position="272"/>
        <end position="291"/>
    </location>
</feature>
<evidence type="ECO:0000256" key="5">
    <source>
        <dbReference type="ARBA" id="ARBA00023136"/>
    </source>
</evidence>
<dbReference type="Pfam" id="PF13520">
    <property type="entry name" value="AA_permease_2"/>
    <property type="match status" value="1"/>
</dbReference>
<dbReference type="PIRSF" id="PIRSF006060">
    <property type="entry name" value="AA_transporter"/>
    <property type="match status" value="1"/>
</dbReference>
<feature type="transmembrane region" description="Helical" evidence="6">
    <location>
        <begin position="394"/>
        <end position="414"/>
    </location>
</feature>
<keyword evidence="3 6" id="KW-0812">Transmembrane</keyword>
<dbReference type="Gene3D" id="1.20.1740.10">
    <property type="entry name" value="Amino acid/polyamine transporter I"/>
    <property type="match status" value="1"/>
</dbReference>
<comment type="caution">
    <text evidence="7">The sequence shown here is derived from an EMBL/GenBank/DDBJ whole genome shotgun (WGS) entry which is preliminary data.</text>
</comment>
<reference evidence="7 8" key="1">
    <citation type="journal article" date="2016" name="Environ. Microbiol.">
        <title>New Methyloceanibacter diversity from North Sea sediments includes methanotroph containing solely the soluble methane monooxygenase.</title>
        <authorList>
            <person name="Vekeman B."/>
            <person name="Kerckhof F.M."/>
            <person name="Cremers G."/>
            <person name="de Vos P."/>
            <person name="Vandamme P."/>
            <person name="Boon N."/>
            <person name="Op den Camp H.J."/>
            <person name="Heylen K."/>
        </authorList>
    </citation>
    <scope>NUCLEOTIDE SEQUENCE [LARGE SCALE GENOMIC DNA]</scope>
    <source>
        <strain evidence="7 8">R-67175</strain>
    </source>
</reference>
<dbReference type="STRING" id="1774969.AUC69_07195"/>
<sequence length="533" mass="56837">MTDGATQAPLGLQRKIGWTGAFWVASGVPAFLLFTIGGVAATVGKASWLVWTVSITFVFIQSFTYAEIAGLFPGKSGGASIHSAIAWIRYVRLLAPVSVWCNWFSWSVVLSMGAGLGAGYVLNLFFASDAAINSWQIVLVDLGAIKEGMTLRINATFLVGAALLLACFAIQRGGILRSARVTMVLGVAALVPLILIGLVPLLTGDLPRSNFVPLVPLAHDAAGHATDGSWDKAGWLMIFGALFAAAWSTHGFETATCYTREFKDPKRDTFKAIFYSGLLCLGVFILVPLAFQGSLGLEGMLAPGIYSGMGVGKAMAGMIGGGMVVETVITVLLILALMLSIMTAMSGAARTSYQGAVEGWFPRYLSHVNAAGAPTRSMWTDLGINLVLLLMSDYLFLLAATNVAYVFFTFLHLNSGWIHRLDRSHWERAYRAPNIVFAVGVALSFVNIALIGLGAQVWGANTLYAGIVVVLMGIPVFLFRHYVQDKGKYPEAMVDDMQLGDEEGVSSRAGVLPYVALGAAALIVLLGHLYATS</sequence>
<dbReference type="PANTHER" id="PTHR42770:SF11">
    <property type="entry name" value="INNER MEMBRANE TRANSPORT PROTEIN YBAT"/>
    <property type="match status" value="1"/>
</dbReference>
<comment type="subcellular location">
    <subcellularLocation>
        <location evidence="1">Cell membrane</location>
        <topology evidence="1">Multi-pass membrane protein</topology>
    </subcellularLocation>
</comment>
<evidence type="ECO:0000256" key="3">
    <source>
        <dbReference type="ARBA" id="ARBA00022692"/>
    </source>
</evidence>
<feature type="transmembrane region" description="Helical" evidence="6">
    <location>
        <begin position="233"/>
        <end position="252"/>
    </location>
</feature>
<protein>
    <submittedName>
        <fullName evidence="7">Amino acid permease</fullName>
    </submittedName>
</protein>
<accession>A0A1E3W638</accession>
<dbReference type="EMBL" id="LPWF01000009">
    <property type="protein sequence ID" value="ODS01295.1"/>
    <property type="molecule type" value="Genomic_DNA"/>
</dbReference>
<feature type="transmembrane region" description="Helical" evidence="6">
    <location>
        <begin position="463"/>
        <end position="483"/>
    </location>
</feature>
<keyword evidence="5 6" id="KW-0472">Membrane</keyword>
<feature type="transmembrane region" description="Helical" evidence="6">
    <location>
        <begin position="21"/>
        <end position="42"/>
    </location>
</feature>
<feature type="transmembrane region" description="Helical" evidence="6">
    <location>
        <begin position="511"/>
        <end position="531"/>
    </location>
</feature>
<evidence type="ECO:0000313" key="8">
    <source>
        <dbReference type="Proteomes" id="UP000094472"/>
    </source>
</evidence>
<feature type="transmembrane region" description="Helical" evidence="6">
    <location>
        <begin position="182"/>
        <end position="202"/>
    </location>
</feature>
<dbReference type="AlphaFoldDB" id="A0A1E3W638"/>
<keyword evidence="2" id="KW-1003">Cell membrane</keyword>
<dbReference type="GO" id="GO:0005886">
    <property type="term" value="C:plasma membrane"/>
    <property type="evidence" value="ECO:0007669"/>
    <property type="project" value="UniProtKB-SubCell"/>
</dbReference>
<evidence type="ECO:0000256" key="2">
    <source>
        <dbReference type="ARBA" id="ARBA00022475"/>
    </source>
</evidence>
<evidence type="ECO:0000313" key="7">
    <source>
        <dbReference type="EMBL" id="ODS01295.1"/>
    </source>
</evidence>
<proteinExistence type="predicted"/>
<evidence type="ECO:0000256" key="4">
    <source>
        <dbReference type="ARBA" id="ARBA00022989"/>
    </source>
</evidence>
<keyword evidence="4 6" id="KW-1133">Transmembrane helix</keyword>